<gene>
    <name evidence="2" type="ORF">EOE18_14320</name>
</gene>
<evidence type="ECO:0000313" key="3">
    <source>
        <dbReference type="Proteomes" id="UP000282837"/>
    </source>
</evidence>
<proteinExistence type="predicted"/>
<keyword evidence="1" id="KW-0472">Membrane</keyword>
<evidence type="ECO:0000313" key="2">
    <source>
        <dbReference type="EMBL" id="RVU03747.1"/>
    </source>
</evidence>
<dbReference type="RefSeq" id="WP_127710714.1">
    <property type="nucleotide sequence ID" value="NZ_SACO01000012.1"/>
</dbReference>
<feature type="transmembrane region" description="Helical" evidence="1">
    <location>
        <begin position="6"/>
        <end position="22"/>
    </location>
</feature>
<sequence>MVFLVALAVILILCQCGGAFFVKRRYPDIPRSKLMFAGALVVPALLLLLLVFGFVEDALLNDDPLDDAPQRSMLMLAMVSPVISLIFAPSGAIVGRLLHRLGQPGADNLPETPE</sequence>
<name>A0A3S3TLE7_9SPHN</name>
<protein>
    <submittedName>
        <fullName evidence="2">Uncharacterized protein</fullName>
    </submittedName>
</protein>
<dbReference type="AlphaFoldDB" id="A0A3S3TLE7"/>
<keyword evidence="1" id="KW-1133">Transmembrane helix</keyword>
<evidence type="ECO:0000256" key="1">
    <source>
        <dbReference type="SAM" id="Phobius"/>
    </source>
</evidence>
<organism evidence="2 3">
    <name type="scientific">Novosphingobium umbonatum</name>
    <dbReference type="NCBI Taxonomy" id="1908524"/>
    <lineage>
        <taxon>Bacteria</taxon>
        <taxon>Pseudomonadati</taxon>
        <taxon>Pseudomonadota</taxon>
        <taxon>Alphaproteobacteria</taxon>
        <taxon>Sphingomonadales</taxon>
        <taxon>Sphingomonadaceae</taxon>
        <taxon>Novosphingobium</taxon>
    </lineage>
</organism>
<feature type="transmembrane region" description="Helical" evidence="1">
    <location>
        <begin position="34"/>
        <end position="55"/>
    </location>
</feature>
<reference evidence="2 3" key="1">
    <citation type="submission" date="2019-01" db="EMBL/GenBank/DDBJ databases">
        <authorList>
            <person name="Chen W.-M."/>
        </authorList>
    </citation>
    <scope>NUCLEOTIDE SEQUENCE [LARGE SCALE GENOMIC DNA]</scope>
    <source>
        <strain evidence="2 3">FSY-9</strain>
    </source>
</reference>
<keyword evidence="1" id="KW-0812">Transmembrane</keyword>
<accession>A0A3S3TLE7</accession>
<dbReference type="EMBL" id="SACO01000012">
    <property type="protein sequence ID" value="RVU03747.1"/>
    <property type="molecule type" value="Genomic_DNA"/>
</dbReference>
<keyword evidence="3" id="KW-1185">Reference proteome</keyword>
<dbReference type="Proteomes" id="UP000282837">
    <property type="component" value="Unassembled WGS sequence"/>
</dbReference>
<comment type="caution">
    <text evidence="2">The sequence shown here is derived from an EMBL/GenBank/DDBJ whole genome shotgun (WGS) entry which is preliminary data.</text>
</comment>
<feature type="transmembrane region" description="Helical" evidence="1">
    <location>
        <begin position="75"/>
        <end position="94"/>
    </location>
</feature>